<accession>X1DHU5</accession>
<organism evidence="1">
    <name type="scientific">marine sediment metagenome</name>
    <dbReference type="NCBI Taxonomy" id="412755"/>
    <lineage>
        <taxon>unclassified sequences</taxon>
        <taxon>metagenomes</taxon>
        <taxon>ecological metagenomes</taxon>
    </lineage>
</organism>
<name>X1DHU5_9ZZZZ</name>
<comment type="caution">
    <text evidence="1">The sequence shown here is derived from an EMBL/GenBank/DDBJ whole genome shotgun (WGS) entry which is preliminary data.</text>
</comment>
<dbReference type="AlphaFoldDB" id="X1DHU5"/>
<reference evidence="1" key="1">
    <citation type="journal article" date="2014" name="Front. Microbiol.">
        <title>High frequency of phylogenetically diverse reductive dehalogenase-homologous genes in deep subseafloor sedimentary metagenomes.</title>
        <authorList>
            <person name="Kawai M."/>
            <person name="Futagami T."/>
            <person name="Toyoda A."/>
            <person name="Takaki Y."/>
            <person name="Nishi S."/>
            <person name="Hori S."/>
            <person name="Arai W."/>
            <person name="Tsubouchi T."/>
            <person name="Morono Y."/>
            <person name="Uchiyama I."/>
            <person name="Ito T."/>
            <person name="Fujiyama A."/>
            <person name="Inagaki F."/>
            <person name="Takami H."/>
        </authorList>
    </citation>
    <scope>NUCLEOTIDE SEQUENCE</scope>
    <source>
        <strain evidence="1">Expedition CK06-06</strain>
    </source>
</reference>
<feature type="non-terminal residue" evidence="1">
    <location>
        <position position="1"/>
    </location>
</feature>
<protein>
    <submittedName>
        <fullName evidence="1">Uncharacterized protein</fullName>
    </submittedName>
</protein>
<dbReference type="EMBL" id="BART01024519">
    <property type="protein sequence ID" value="GAH04594.1"/>
    <property type="molecule type" value="Genomic_DNA"/>
</dbReference>
<proteinExistence type="predicted"/>
<gene>
    <name evidence="1" type="ORF">S01H4_44256</name>
</gene>
<sequence length="60" mass="7167">SGRSYKYIVMSEGRKGQGGDILVYSSVLTEALKKAIEYDYSVYDYRRPHEIIWRNPWHRQ</sequence>
<evidence type="ECO:0000313" key="1">
    <source>
        <dbReference type="EMBL" id="GAH04594.1"/>
    </source>
</evidence>